<evidence type="ECO:0000313" key="2">
    <source>
        <dbReference type="Proteomes" id="UP001311232"/>
    </source>
</evidence>
<evidence type="ECO:0000313" key="1">
    <source>
        <dbReference type="EMBL" id="KAK5607540.1"/>
    </source>
</evidence>
<sequence length="137" mass="15521">MLQQGGILRARHTQTSDMYTQGRDNHRDVIVCLGLWIIWLWAYRTWNECVCKRECVHWCVCVCVSRGEASICTFVITVRKCLFMFDWVGPVGTLGTFKQTISTSCLKSLLGGAEKKKIVRGGAFLSYARPNPETPSK</sequence>
<dbReference type="AlphaFoldDB" id="A0AAV9REX2"/>
<dbReference type="EMBL" id="JAHHUM010002021">
    <property type="protein sequence ID" value="KAK5607540.1"/>
    <property type="molecule type" value="Genomic_DNA"/>
</dbReference>
<dbReference type="Proteomes" id="UP001311232">
    <property type="component" value="Unassembled WGS sequence"/>
</dbReference>
<reference evidence="1 2" key="1">
    <citation type="submission" date="2021-06" db="EMBL/GenBank/DDBJ databases">
        <authorList>
            <person name="Palmer J.M."/>
        </authorList>
    </citation>
    <scope>NUCLEOTIDE SEQUENCE [LARGE SCALE GENOMIC DNA]</scope>
    <source>
        <strain evidence="1 2">MEX-2019</strain>
        <tissue evidence="1">Muscle</tissue>
    </source>
</reference>
<gene>
    <name evidence="1" type="ORF">CRENBAI_016819</name>
</gene>
<comment type="caution">
    <text evidence="1">The sequence shown here is derived from an EMBL/GenBank/DDBJ whole genome shotgun (WGS) entry which is preliminary data.</text>
</comment>
<keyword evidence="2" id="KW-1185">Reference proteome</keyword>
<proteinExistence type="predicted"/>
<accession>A0AAV9REX2</accession>
<organism evidence="1 2">
    <name type="scientific">Crenichthys baileyi</name>
    <name type="common">White River springfish</name>
    <dbReference type="NCBI Taxonomy" id="28760"/>
    <lineage>
        <taxon>Eukaryota</taxon>
        <taxon>Metazoa</taxon>
        <taxon>Chordata</taxon>
        <taxon>Craniata</taxon>
        <taxon>Vertebrata</taxon>
        <taxon>Euteleostomi</taxon>
        <taxon>Actinopterygii</taxon>
        <taxon>Neopterygii</taxon>
        <taxon>Teleostei</taxon>
        <taxon>Neoteleostei</taxon>
        <taxon>Acanthomorphata</taxon>
        <taxon>Ovalentaria</taxon>
        <taxon>Atherinomorphae</taxon>
        <taxon>Cyprinodontiformes</taxon>
        <taxon>Goodeidae</taxon>
        <taxon>Crenichthys</taxon>
    </lineage>
</organism>
<protein>
    <submittedName>
        <fullName evidence="1">Uncharacterized protein</fullName>
    </submittedName>
</protein>
<name>A0AAV9REX2_9TELE</name>